<dbReference type="RefSeq" id="XP_002953302.1">
    <property type="nucleotide sequence ID" value="XM_002953256.1"/>
</dbReference>
<dbReference type="InParanoid" id="D8U3Y4"/>
<evidence type="ECO:0000259" key="2">
    <source>
        <dbReference type="Pfam" id="PF05548"/>
    </source>
</evidence>
<organism evidence="4">
    <name type="scientific">Volvox carteri f. nagariensis</name>
    <dbReference type="NCBI Taxonomy" id="3068"/>
    <lineage>
        <taxon>Eukaryota</taxon>
        <taxon>Viridiplantae</taxon>
        <taxon>Chlorophyta</taxon>
        <taxon>core chlorophytes</taxon>
        <taxon>Chlorophyceae</taxon>
        <taxon>CS clade</taxon>
        <taxon>Chlamydomonadales</taxon>
        <taxon>Volvocaceae</taxon>
        <taxon>Volvox</taxon>
    </lineage>
</organism>
<dbReference type="AlphaFoldDB" id="D8U3Y4"/>
<feature type="domain" description="Peptidase M11 gametolysin" evidence="2">
    <location>
        <begin position="17"/>
        <end position="326"/>
    </location>
</feature>
<reference evidence="3 4" key="1">
    <citation type="journal article" date="2010" name="Science">
        <title>Genomic analysis of organismal complexity in the multicellular green alga Volvox carteri.</title>
        <authorList>
            <person name="Prochnik S.E."/>
            <person name="Umen J."/>
            <person name="Nedelcu A.M."/>
            <person name="Hallmann A."/>
            <person name="Miller S.M."/>
            <person name="Nishii I."/>
            <person name="Ferris P."/>
            <person name="Kuo A."/>
            <person name="Mitros T."/>
            <person name="Fritz-Laylin L.K."/>
            <person name="Hellsten U."/>
            <person name="Chapman J."/>
            <person name="Simakov O."/>
            <person name="Rensing S.A."/>
            <person name="Terry A."/>
            <person name="Pangilinan J."/>
            <person name="Kapitonov V."/>
            <person name="Jurka J."/>
            <person name="Salamov A."/>
            <person name="Shapiro H."/>
            <person name="Schmutz J."/>
            <person name="Grimwood J."/>
            <person name="Lindquist E."/>
            <person name="Lucas S."/>
            <person name="Grigoriev I.V."/>
            <person name="Schmitt R."/>
            <person name="Kirk D."/>
            <person name="Rokhsar D.S."/>
        </authorList>
    </citation>
    <scope>NUCLEOTIDE SEQUENCE [LARGE SCALE GENOMIC DNA]</scope>
    <source>
        <strain evidence="4">f. Nagariensis / Eve</strain>
    </source>
</reference>
<feature type="compositionally biased region" description="Pro residues" evidence="1">
    <location>
        <begin position="365"/>
        <end position="499"/>
    </location>
</feature>
<name>D8U3Y4_VOLCA</name>
<evidence type="ECO:0000313" key="3">
    <source>
        <dbReference type="EMBL" id="EFJ45612.1"/>
    </source>
</evidence>
<proteinExistence type="predicted"/>
<dbReference type="PANTHER" id="PTHR24216:SF65">
    <property type="entry name" value="PAXILLIN-LIKE PROTEIN 1"/>
    <property type="match status" value="1"/>
</dbReference>
<gene>
    <name evidence="3" type="primary">vmp26</name>
    <name evidence="3" type="ORF">VOLCADRAFT_82178</name>
</gene>
<dbReference type="eggNOG" id="KOG1187">
    <property type="taxonomic scope" value="Eukaryota"/>
</dbReference>
<dbReference type="KEGG" id="vcn:VOLCADRAFT_82178"/>
<dbReference type="PANTHER" id="PTHR24216">
    <property type="entry name" value="PAXILLIN-RELATED"/>
    <property type="match status" value="1"/>
</dbReference>
<evidence type="ECO:0000256" key="1">
    <source>
        <dbReference type="SAM" id="MobiDB-lite"/>
    </source>
</evidence>
<feature type="region of interest" description="Disordered" evidence="1">
    <location>
        <begin position="364"/>
        <end position="507"/>
    </location>
</feature>
<evidence type="ECO:0000313" key="4">
    <source>
        <dbReference type="Proteomes" id="UP000001058"/>
    </source>
</evidence>
<dbReference type="OrthoDB" id="540537at2759"/>
<keyword evidence="4" id="KW-1185">Reference proteome</keyword>
<protein>
    <submittedName>
        <fullName evidence="3">Metalloproteinase, extracellular matrix glycoprotein VMP26</fullName>
    </submittedName>
</protein>
<dbReference type="STRING" id="3068.D8U3Y4"/>
<dbReference type="EMBL" id="GL378356">
    <property type="protein sequence ID" value="EFJ45612.1"/>
    <property type="molecule type" value="Genomic_DNA"/>
</dbReference>
<dbReference type="Pfam" id="PF05548">
    <property type="entry name" value="Peptidase_M11"/>
    <property type="match status" value="1"/>
</dbReference>
<dbReference type="InterPro" id="IPR008752">
    <property type="entry name" value="Peptidase_M11"/>
</dbReference>
<dbReference type="Proteomes" id="UP000001058">
    <property type="component" value="Unassembled WGS sequence"/>
</dbReference>
<accession>D8U3Y4</accession>
<dbReference type="MEROPS" id="M11.002"/>
<sequence length="538" mass="57757">MTTPAESLLNTTTTSQRLLVIILDYPDCGLPASLTEADVRTLYLGPGHDGNGGLAQKYRDCSYGKFTLNITAFRAVRVPHLCSVMVSSSCAAWAISFLAEAATRALIGPTDFASFTHFTYILPPGLRERCNQPPLSTAWEGLALLPGRKTWLQTSAYGVFRWATVMQEGLHNYGLWHSWRNDIEYNDYSTAMGRGDACPNTAEIAYMGWATPAEGGERLDSSMLAPGKTLSFTMPATYLTGSNNHLRVLPDWLLSTYSDASRGKNLYVAVRVAKNADAALGPEFSSKISIHEVNAAIDNAPEGFVSKDPRIQFINSTGPMSRLALDAYRLVVYGGSWVGTDILRVHICRFLSLPSECPPLNRLEPGPPRFPLPPSSPPPSPLPPSPLPPSASPSPPPRPTQPPSPWPSSPWSPQRRPNPPPPYLLPPSPMPPSPAPPVPPPPSRLTFPSPRPSSPPPPSPQSSSPISPPPRPPPSSPRPPSPLRTRPPPSSPPSFPPTPQFATGECKPHLSSSLACVATESSSSSSVTVCGPLLLIVP</sequence>
<dbReference type="PRINTS" id="PR01217">
    <property type="entry name" value="PRICHEXTENSN"/>
</dbReference>
<dbReference type="GeneID" id="9622320"/>